<keyword evidence="4" id="KW-1133">Transmembrane helix</keyword>
<dbReference type="OrthoDB" id="10037631at2759"/>
<dbReference type="InterPro" id="IPR039797">
    <property type="entry name" value="Pecanex"/>
</dbReference>
<accession>A0A7J7IXQ8</accession>
<evidence type="ECO:0000256" key="2">
    <source>
        <dbReference type="ARBA" id="ARBA00010170"/>
    </source>
</evidence>
<comment type="similarity">
    <text evidence="2 6">Belongs to the pecanex family.</text>
</comment>
<protein>
    <recommendedName>
        <fullName evidence="6">Pecanex-like protein</fullName>
    </recommendedName>
</protein>
<name>A0A7J7IXQ8_BUGNE</name>
<comment type="subcellular location">
    <subcellularLocation>
        <location evidence="1 6">Membrane</location>
        <topology evidence="1 6">Multi-pass membrane protein</topology>
    </subcellularLocation>
</comment>
<evidence type="ECO:0000256" key="5">
    <source>
        <dbReference type="ARBA" id="ARBA00023136"/>
    </source>
</evidence>
<comment type="caution">
    <text evidence="9">The sequence shown here is derived from an EMBL/GenBank/DDBJ whole genome shotgun (WGS) entry which is preliminary data.</text>
</comment>
<dbReference type="PANTHER" id="PTHR12372">
    <property type="entry name" value="PECANEX"/>
    <property type="match status" value="1"/>
</dbReference>
<feature type="compositionally biased region" description="Low complexity" evidence="7">
    <location>
        <begin position="175"/>
        <end position="197"/>
    </location>
</feature>
<evidence type="ECO:0000313" key="10">
    <source>
        <dbReference type="Proteomes" id="UP000593567"/>
    </source>
</evidence>
<evidence type="ECO:0000256" key="6">
    <source>
        <dbReference type="RuleBase" id="RU367089"/>
    </source>
</evidence>
<evidence type="ECO:0000256" key="4">
    <source>
        <dbReference type="ARBA" id="ARBA00022989"/>
    </source>
</evidence>
<feature type="domain" description="Pecanex C-terminal" evidence="8">
    <location>
        <begin position="20"/>
        <end position="115"/>
    </location>
</feature>
<organism evidence="9 10">
    <name type="scientific">Bugula neritina</name>
    <name type="common">Brown bryozoan</name>
    <name type="synonym">Sertularia neritina</name>
    <dbReference type="NCBI Taxonomy" id="10212"/>
    <lineage>
        <taxon>Eukaryota</taxon>
        <taxon>Metazoa</taxon>
        <taxon>Spiralia</taxon>
        <taxon>Lophotrochozoa</taxon>
        <taxon>Bryozoa</taxon>
        <taxon>Gymnolaemata</taxon>
        <taxon>Cheilostomatida</taxon>
        <taxon>Flustrina</taxon>
        <taxon>Buguloidea</taxon>
        <taxon>Bugulidae</taxon>
        <taxon>Bugula</taxon>
    </lineage>
</organism>
<dbReference type="GO" id="GO:0016020">
    <property type="term" value="C:membrane"/>
    <property type="evidence" value="ECO:0007669"/>
    <property type="project" value="UniProtKB-SubCell"/>
</dbReference>
<dbReference type="Pfam" id="PF05041">
    <property type="entry name" value="Pecanex_C"/>
    <property type="match status" value="1"/>
</dbReference>
<evidence type="ECO:0000256" key="7">
    <source>
        <dbReference type="SAM" id="MobiDB-lite"/>
    </source>
</evidence>
<keyword evidence="5" id="KW-0472">Membrane</keyword>
<sequence length="328" mass="36711">MVEHIDGLVITHERTLTGGRRHVFDEGSNVYKIIMLNKRHLSFRIIKVNRECVRGLWAGQQQELVFLRNRNPERGSIQNAKQALRNMINSSCDQPIGYPIYVSPLTTSYAATNEQVLTSVWQRIRLLCGQRCHNFGSTHSQDLPAVVLTAVTGTSDSGSRLRSDARLSSRHTSLRQPSTSRQTSVSRQTSSRPSSTSILMKIVNPPHSADSHKQDTSLSTDSQHSLQRETSFTESGANSSLSINTEVIIIDPMCVIHNMNKGKPGDPVWPSPEMQKYGGVNGWGDWSPLTGTRGKIVHRWIPSHSDIRYRSTSPRLSTWLKLLTTTCQ</sequence>
<dbReference type="AlphaFoldDB" id="A0A7J7IXQ8"/>
<dbReference type="Proteomes" id="UP000593567">
    <property type="component" value="Unassembled WGS sequence"/>
</dbReference>
<keyword evidence="3" id="KW-0812">Transmembrane</keyword>
<evidence type="ECO:0000256" key="3">
    <source>
        <dbReference type="ARBA" id="ARBA00022692"/>
    </source>
</evidence>
<dbReference type="InterPro" id="IPR007735">
    <property type="entry name" value="Pecanex_C"/>
</dbReference>
<feature type="compositionally biased region" description="Polar residues" evidence="7">
    <location>
        <begin position="216"/>
        <end position="237"/>
    </location>
</feature>
<feature type="region of interest" description="Disordered" evidence="7">
    <location>
        <begin position="154"/>
        <end position="237"/>
    </location>
</feature>
<gene>
    <name evidence="9" type="ORF">EB796_023371</name>
</gene>
<dbReference type="EMBL" id="VXIV02003322">
    <property type="protein sequence ID" value="KAF6018326.1"/>
    <property type="molecule type" value="Genomic_DNA"/>
</dbReference>
<dbReference type="PANTHER" id="PTHR12372:SF7">
    <property type="entry name" value="PROTEIN PECANEX"/>
    <property type="match status" value="1"/>
</dbReference>
<keyword evidence="10" id="KW-1185">Reference proteome</keyword>
<evidence type="ECO:0000256" key="1">
    <source>
        <dbReference type="ARBA" id="ARBA00004141"/>
    </source>
</evidence>
<evidence type="ECO:0000259" key="8">
    <source>
        <dbReference type="Pfam" id="PF05041"/>
    </source>
</evidence>
<proteinExistence type="inferred from homology"/>
<reference evidence="9" key="1">
    <citation type="submission" date="2020-06" db="EMBL/GenBank/DDBJ databases">
        <title>Draft genome of Bugula neritina, a colonial animal packing powerful symbionts and potential medicines.</title>
        <authorList>
            <person name="Rayko M."/>
        </authorList>
    </citation>
    <scope>NUCLEOTIDE SEQUENCE [LARGE SCALE GENOMIC DNA]</scope>
    <source>
        <strain evidence="9">Kwan_BN1</strain>
    </source>
</reference>
<evidence type="ECO:0000313" key="9">
    <source>
        <dbReference type="EMBL" id="KAF6018326.1"/>
    </source>
</evidence>